<dbReference type="PIRSF" id="PIRSF004633">
    <property type="entry name" value="UCP_PLP_oxd"/>
    <property type="match status" value="1"/>
</dbReference>
<evidence type="ECO:0000259" key="1">
    <source>
        <dbReference type="Pfam" id="PF13883"/>
    </source>
</evidence>
<dbReference type="Proteomes" id="UP001202961">
    <property type="component" value="Unassembled WGS sequence"/>
</dbReference>
<dbReference type="Pfam" id="PF13883">
    <property type="entry name" value="CREG_beta-barrel"/>
    <property type="match status" value="1"/>
</dbReference>
<evidence type="ECO:0000313" key="2">
    <source>
        <dbReference type="EMBL" id="MCM2372290.1"/>
    </source>
</evidence>
<proteinExistence type="predicted"/>
<comment type="caution">
    <text evidence="2">The sequence shown here is derived from an EMBL/GenBank/DDBJ whole genome shotgun (WGS) entry which is preliminary data.</text>
</comment>
<keyword evidence="3" id="KW-1185">Reference proteome</keyword>
<dbReference type="EMBL" id="JAMQBK010000043">
    <property type="protein sequence ID" value="MCM2372290.1"/>
    <property type="molecule type" value="Genomic_DNA"/>
</dbReference>
<feature type="domain" description="CREG-like beta-barrel" evidence="1">
    <location>
        <begin position="4"/>
        <end position="148"/>
    </location>
</feature>
<sequence>MAGTAVAQSIIRAANTASLGTLDRDGGPFVSLVTVAAIGPRTLAMLLSGLARHTQNLLGHPSASLLISQPHPGGQTDDPLAATRVTLVGRVQKLSAAEDSSSREAFLAAHPSAEIYAGFGDFAIFEFTVTEAHLVAGFGRIETISADDLS</sequence>
<dbReference type="RefSeq" id="WP_250929925.1">
    <property type="nucleotide sequence ID" value="NZ_JAMQBK010000043.1"/>
</dbReference>
<dbReference type="SUPFAM" id="SSF50475">
    <property type="entry name" value="FMN-binding split barrel"/>
    <property type="match status" value="1"/>
</dbReference>
<accession>A0ABT0U5U0</accession>
<dbReference type="PANTHER" id="PTHR13343">
    <property type="entry name" value="CREG1 PROTEIN"/>
    <property type="match status" value="1"/>
</dbReference>
<dbReference type="InterPro" id="IPR012349">
    <property type="entry name" value="Split_barrel_FMN-bd"/>
</dbReference>
<dbReference type="InterPro" id="IPR055343">
    <property type="entry name" value="CREG_beta-barrel"/>
</dbReference>
<organism evidence="2 3">
    <name type="scientific">Aporhodopirellula aestuarii</name>
    <dbReference type="NCBI Taxonomy" id="2950107"/>
    <lineage>
        <taxon>Bacteria</taxon>
        <taxon>Pseudomonadati</taxon>
        <taxon>Planctomycetota</taxon>
        <taxon>Planctomycetia</taxon>
        <taxon>Pirellulales</taxon>
        <taxon>Pirellulaceae</taxon>
        <taxon>Aporhodopirellula</taxon>
    </lineage>
</organism>
<protein>
    <submittedName>
        <fullName evidence="2">CREG family protein</fullName>
    </submittedName>
</protein>
<dbReference type="Gene3D" id="2.30.110.10">
    <property type="entry name" value="Electron Transport, Fmn-binding Protein, Chain A"/>
    <property type="match status" value="1"/>
</dbReference>
<dbReference type="InterPro" id="IPR014419">
    <property type="entry name" value="HutZ"/>
</dbReference>
<name>A0ABT0U5U0_9BACT</name>
<gene>
    <name evidence="2" type="ORF">NB063_16915</name>
</gene>
<dbReference type="PANTHER" id="PTHR13343:SF17">
    <property type="entry name" value="CELLULAR REPRESSOR OF E1A-STIMULATED GENES, ISOFORM A"/>
    <property type="match status" value="1"/>
</dbReference>
<evidence type="ECO:0000313" key="3">
    <source>
        <dbReference type="Proteomes" id="UP001202961"/>
    </source>
</evidence>
<reference evidence="2 3" key="1">
    <citation type="journal article" date="2022" name="Syst. Appl. Microbiol.">
        <title>Rhodopirellula aestuarii sp. nov., a novel member of the genus Rhodopirellula isolated from brackish sediments collected in the Tagus River estuary, Portugal.</title>
        <authorList>
            <person name="Vitorino I.R."/>
            <person name="Klimek D."/>
            <person name="Calusinska M."/>
            <person name="Lobo-da-Cunha A."/>
            <person name="Vasconcelos V."/>
            <person name="Lage O.M."/>
        </authorList>
    </citation>
    <scope>NUCLEOTIDE SEQUENCE [LARGE SCALE GENOMIC DNA]</scope>
    <source>
        <strain evidence="2 3">ICT_H3.1</strain>
    </source>
</reference>